<reference evidence="1" key="1">
    <citation type="submission" date="2019-07" db="EMBL/GenBank/DDBJ databases">
        <authorList>
            <person name="Palmer J.M."/>
        </authorList>
    </citation>
    <scope>NUCLEOTIDE SEQUENCE</scope>
    <source>
        <strain evidence="1">PC9</strain>
    </source>
</reference>
<protein>
    <submittedName>
        <fullName evidence="1">Uncharacterized protein</fullName>
    </submittedName>
</protein>
<evidence type="ECO:0000313" key="2">
    <source>
        <dbReference type="Proteomes" id="UP000623687"/>
    </source>
</evidence>
<comment type="caution">
    <text evidence="1">The sequence shown here is derived from an EMBL/GenBank/DDBJ whole genome shotgun (WGS) entry which is preliminary data.</text>
</comment>
<sequence>MSTFQYSTNFTPFTSMRTRFLAVNAYLKTSNKDSTAKVARHCARTTTKLLHQSPLHHSQHAFAPPRAPLSAFIARLLRETSTPPRTALAALTIIGWLTAAGATLRTFDEHQWAVLSSAGSGDVTLLSQGESSKDVADVAHYQSEDDKPCKVHIRRRDSFRTNVRLVTSRAAALLSGTTWI</sequence>
<gene>
    <name evidence="1" type="ORF">PC9H_007132</name>
</gene>
<dbReference type="AlphaFoldDB" id="A0A8H6ZQI6"/>
<dbReference type="VEuPathDB" id="FungiDB:PC9H_007132"/>
<name>A0A8H6ZQI6_PLEOS</name>
<keyword evidence="2" id="KW-1185">Reference proteome</keyword>
<organism evidence="1 2">
    <name type="scientific">Pleurotus ostreatus</name>
    <name type="common">Oyster mushroom</name>
    <name type="synonym">White-rot fungus</name>
    <dbReference type="NCBI Taxonomy" id="5322"/>
    <lineage>
        <taxon>Eukaryota</taxon>
        <taxon>Fungi</taxon>
        <taxon>Dikarya</taxon>
        <taxon>Basidiomycota</taxon>
        <taxon>Agaricomycotina</taxon>
        <taxon>Agaricomycetes</taxon>
        <taxon>Agaricomycetidae</taxon>
        <taxon>Agaricales</taxon>
        <taxon>Pleurotineae</taxon>
        <taxon>Pleurotaceae</taxon>
        <taxon>Pleurotus</taxon>
    </lineage>
</organism>
<dbReference type="OrthoDB" id="3119257at2759"/>
<dbReference type="GeneID" id="59376950"/>
<evidence type="ECO:0000313" key="1">
    <source>
        <dbReference type="EMBL" id="KAF7427915.1"/>
    </source>
</evidence>
<dbReference type="RefSeq" id="XP_036630287.1">
    <property type="nucleotide sequence ID" value="XM_036776667.1"/>
</dbReference>
<dbReference type="Proteomes" id="UP000623687">
    <property type="component" value="Unassembled WGS sequence"/>
</dbReference>
<proteinExistence type="predicted"/>
<dbReference type="EMBL" id="JACETU010000005">
    <property type="protein sequence ID" value="KAF7427915.1"/>
    <property type="molecule type" value="Genomic_DNA"/>
</dbReference>
<accession>A0A8H6ZQI6</accession>